<evidence type="ECO:0000256" key="4">
    <source>
        <dbReference type="ARBA" id="ARBA00023163"/>
    </source>
</evidence>
<proteinExistence type="inferred from homology"/>
<keyword evidence="2" id="KW-0805">Transcription regulation</keyword>
<accession>A0ABY5HLB1</accession>
<dbReference type="PANTHER" id="PTHR30579">
    <property type="entry name" value="TRANSCRIPTIONAL REGULATOR"/>
    <property type="match status" value="1"/>
</dbReference>
<dbReference type="SUPFAM" id="SSF46785">
    <property type="entry name" value="Winged helix' DNA-binding domain"/>
    <property type="match status" value="1"/>
</dbReference>
<dbReference type="Proteomes" id="UP001058461">
    <property type="component" value="Chromosome"/>
</dbReference>
<evidence type="ECO:0000313" key="7">
    <source>
        <dbReference type="Proteomes" id="UP001058461"/>
    </source>
</evidence>
<dbReference type="Pfam" id="PF00126">
    <property type="entry name" value="HTH_1"/>
    <property type="match status" value="1"/>
</dbReference>
<keyword evidence="4" id="KW-0804">Transcription</keyword>
<name>A0ABY5HLB1_9GAMM</name>
<dbReference type="PANTHER" id="PTHR30579:SF7">
    <property type="entry name" value="HTH-TYPE TRANSCRIPTIONAL REGULATOR LRHA-RELATED"/>
    <property type="match status" value="1"/>
</dbReference>
<evidence type="ECO:0000259" key="5">
    <source>
        <dbReference type="PROSITE" id="PS50931"/>
    </source>
</evidence>
<dbReference type="EMBL" id="CP073347">
    <property type="protein sequence ID" value="UTW13088.1"/>
    <property type="molecule type" value="Genomic_DNA"/>
</dbReference>
<dbReference type="PRINTS" id="PR00039">
    <property type="entry name" value="HTHLYSR"/>
</dbReference>
<gene>
    <name evidence="6" type="ORF">KDW95_05350</name>
</gene>
<evidence type="ECO:0000256" key="1">
    <source>
        <dbReference type="ARBA" id="ARBA00009437"/>
    </source>
</evidence>
<evidence type="ECO:0000313" key="6">
    <source>
        <dbReference type="EMBL" id="UTW13088.1"/>
    </source>
</evidence>
<dbReference type="PROSITE" id="PS50931">
    <property type="entry name" value="HTH_LYSR"/>
    <property type="match status" value="1"/>
</dbReference>
<dbReference type="InterPro" id="IPR050176">
    <property type="entry name" value="LTTR"/>
</dbReference>
<keyword evidence="3" id="KW-0238">DNA-binding</keyword>
<comment type="similarity">
    <text evidence="1">Belongs to the LysR transcriptional regulatory family.</text>
</comment>
<dbReference type="SUPFAM" id="SSF53850">
    <property type="entry name" value="Periplasmic binding protein-like II"/>
    <property type="match status" value="1"/>
</dbReference>
<dbReference type="InterPro" id="IPR036388">
    <property type="entry name" value="WH-like_DNA-bd_sf"/>
</dbReference>
<feature type="domain" description="HTH lysR-type" evidence="5">
    <location>
        <begin position="5"/>
        <end position="62"/>
    </location>
</feature>
<evidence type="ECO:0000256" key="3">
    <source>
        <dbReference type="ARBA" id="ARBA00023125"/>
    </source>
</evidence>
<organism evidence="6 7">
    <name type="scientific">Marinobacterium rhizophilum</name>
    <dbReference type="NCBI Taxonomy" id="420402"/>
    <lineage>
        <taxon>Bacteria</taxon>
        <taxon>Pseudomonadati</taxon>
        <taxon>Pseudomonadota</taxon>
        <taxon>Gammaproteobacteria</taxon>
        <taxon>Oceanospirillales</taxon>
        <taxon>Oceanospirillaceae</taxon>
        <taxon>Marinobacterium</taxon>
    </lineage>
</organism>
<reference evidence="6" key="1">
    <citation type="submission" date="2021-04" db="EMBL/GenBank/DDBJ databases">
        <title>Oceanospirillales bacteria with DddD are important DMSP degraders in coastal seawater.</title>
        <authorList>
            <person name="Liu J."/>
        </authorList>
    </citation>
    <scope>NUCLEOTIDE SEQUENCE</scope>
    <source>
        <strain evidence="6">D13-1</strain>
    </source>
</reference>
<dbReference type="InterPro" id="IPR000847">
    <property type="entry name" value="LysR_HTH_N"/>
</dbReference>
<sequence>MEPLLDLELLRTFCEVVKAGELKKAAAAVFRSQAAVSMQIKRLEEQLGARLLERSNQGIQLTPAGETLLDYSEQFLRLNARTLAALSLEQLSGKMSFGIPTDYAQDFLHSFMPALTQALPQLEPRISCARSRNLRQMVERGELDVAIVSGEPQLTHEMLLWTERLIWSAPVGVPLEQQDKLPVGLFEDNCIVRDLCVADLKRAGLPWQAVFTSPVMENIAAAVHAGMAVSLLPESLLRNIRSRPLSADKVHSSHLLHINLIWSPSIDPAVLERLADCMRQAAAQLNRQ</sequence>
<dbReference type="Gene3D" id="1.10.10.10">
    <property type="entry name" value="Winged helix-like DNA-binding domain superfamily/Winged helix DNA-binding domain"/>
    <property type="match status" value="1"/>
</dbReference>
<dbReference type="InterPro" id="IPR005119">
    <property type="entry name" value="LysR_subst-bd"/>
</dbReference>
<evidence type="ECO:0000256" key="2">
    <source>
        <dbReference type="ARBA" id="ARBA00023015"/>
    </source>
</evidence>
<dbReference type="Gene3D" id="3.40.190.10">
    <property type="entry name" value="Periplasmic binding protein-like II"/>
    <property type="match status" value="2"/>
</dbReference>
<dbReference type="InterPro" id="IPR036390">
    <property type="entry name" value="WH_DNA-bd_sf"/>
</dbReference>
<protein>
    <submittedName>
        <fullName evidence="6">LysR family transcriptional regulator</fullName>
    </submittedName>
</protein>
<dbReference type="Pfam" id="PF03466">
    <property type="entry name" value="LysR_substrate"/>
    <property type="match status" value="1"/>
</dbReference>
<keyword evidence="7" id="KW-1185">Reference proteome</keyword>
<dbReference type="RefSeq" id="WP_255855252.1">
    <property type="nucleotide sequence ID" value="NZ_CP073347.1"/>
</dbReference>